<dbReference type="EMBL" id="JAUIZM010000011">
    <property type="protein sequence ID" value="KAK1354225.1"/>
    <property type="molecule type" value="Genomic_DNA"/>
</dbReference>
<dbReference type="AlphaFoldDB" id="A0AAD8LXL7"/>
<protein>
    <submittedName>
        <fullName evidence="1">Uncharacterized protein</fullName>
    </submittedName>
</protein>
<name>A0AAD8LXL7_9APIA</name>
<dbReference type="GO" id="GO:0051010">
    <property type="term" value="F:microtubule plus-end binding"/>
    <property type="evidence" value="ECO:0007669"/>
    <property type="project" value="InterPro"/>
</dbReference>
<evidence type="ECO:0000313" key="1">
    <source>
        <dbReference type="EMBL" id="KAK1354225.1"/>
    </source>
</evidence>
<dbReference type="InterPro" id="IPR016024">
    <property type="entry name" value="ARM-type_fold"/>
</dbReference>
<evidence type="ECO:0000313" key="3">
    <source>
        <dbReference type="Proteomes" id="UP001237642"/>
    </source>
</evidence>
<dbReference type="EMBL" id="JAUIZM010000011">
    <property type="protein sequence ID" value="KAK1354230.1"/>
    <property type="molecule type" value="Genomic_DNA"/>
</dbReference>
<comment type="caution">
    <text evidence="1">The sequence shown here is derived from an EMBL/GenBank/DDBJ whole genome shotgun (WGS) entry which is preliminary data.</text>
</comment>
<dbReference type="GO" id="GO:0061863">
    <property type="term" value="F:microtubule plus end polymerase"/>
    <property type="evidence" value="ECO:0007669"/>
    <property type="project" value="InterPro"/>
</dbReference>
<dbReference type="GO" id="GO:0007051">
    <property type="term" value="P:spindle organization"/>
    <property type="evidence" value="ECO:0007669"/>
    <property type="project" value="InterPro"/>
</dbReference>
<dbReference type="Proteomes" id="UP001237642">
    <property type="component" value="Unassembled WGS sequence"/>
</dbReference>
<dbReference type="InterPro" id="IPR045110">
    <property type="entry name" value="XMAP215"/>
</dbReference>
<proteinExistence type="predicted"/>
<evidence type="ECO:0000313" key="2">
    <source>
        <dbReference type="EMBL" id="KAK1354230.1"/>
    </source>
</evidence>
<keyword evidence="3" id="KW-1185">Reference proteome</keyword>
<dbReference type="PANTHER" id="PTHR12609">
    <property type="entry name" value="MICROTUBULE ASSOCIATED PROTEIN XMAP215"/>
    <property type="match status" value="1"/>
</dbReference>
<dbReference type="SUPFAM" id="SSF48371">
    <property type="entry name" value="ARM repeat"/>
    <property type="match status" value="1"/>
</dbReference>
<organism evidence="1 3">
    <name type="scientific">Heracleum sosnowskyi</name>
    <dbReference type="NCBI Taxonomy" id="360622"/>
    <lineage>
        <taxon>Eukaryota</taxon>
        <taxon>Viridiplantae</taxon>
        <taxon>Streptophyta</taxon>
        <taxon>Embryophyta</taxon>
        <taxon>Tracheophyta</taxon>
        <taxon>Spermatophyta</taxon>
        <taxon>Magnoliopsida</taxon>
        <taxon>eudicotyledons</taxon>
        <taxon>Gunneridae</taxon>
        <taxon>Pentapetalae</taxon>
        <taxon>asterids</taxon>
        <taxon>campanulids</taxon>
        <taxon>Apiales</taxon>
        <taxon>Apiaceae</taxon>
        <taxon>Apioideae</taxon>
        <taxon>apioid superclade</taxon>
        <taxon>Tordylieae</taxon>
        <taxon>Tordyliinae</taxon>
        <taxon>Heracleum</taxon>
    </lineage>
</organism>
<sequence length="253" mass="27656">MDEAYYQHGLGPADKSFLAAKVHEYHTIRDIEASYKLWCLNDGTPDVRDAAFSALAKLVGMRSLENSLEKLDEVRKMKLSEMIGSSGGGPPAAARSAAVKSSSGSMRCSEMYKIMKEHKNPKVLSEGLLWMVTADLIDFCKDAGLQSSAPATRNSTIKVIGALHKFVGPDSKGFLSDVKPALLSTLDAEYEKNPFEGASAAPKKLIRKFRLEICMESIEGVNKILEEANKRFKPTGTGELFGAVSRLYDSNKN</sequence>
<reference evidence="1" key="1">
    <citation type="submission" date="2023-02" db="EMBL/GenBank/DDBJ databases">
        <title>Genome of toxic invasive species Heracleum sosnowskyi carries increased number of genes despite the absence of recent whole-genome duplications.</title>
        <authorList>
            <person name="Schelkunov M."/>
            <person name="Shtratnikova V."/>
            <person name="Makarenko M."/>
            <person name="Klepikova A."/>
            <person name="Omelchenko D."/>
            <person name="Novikova G."/>
            <person name="Obukhova E."/>
            <person name="Bogdanov V."/>
            <person name="Penin A."/>
            <person name="Logacheva M."/>
        </authorList>
    </citation>
    <scope>NUCLEOTIDE SEQUENCE</scope>
    <source>
        <strain evidence="1">Hsosn_3</strain>
        <tissue evidence="1">Leaf</tissue>
    </source>
</reference>
<reference evidence="1" key="2">
    <citation type="submission" date="2023-05" db="EMBL/GenBank/DDBJ databases">
        <authorList>
            <person name="Schelkunov M.I."/>
        </authorList>
    </citation>
    <scope>NUCLEOTIDE SEQUENCE</scope>
    <source>
        <strain evidence="1">Hsosn_3</strain>
        <tissue evidence="1">Leaf</tissue>
    </source>
</reference>
<dbReference type="GO" id="GO:0030951">
    <property type="term" value="P:establishment or maintenance of microtubule cytoskeleton polarity"/>
    <property type="evidence" value="ECO:0007669"/>
    <property type="project" value="InterPro"/>
</dbReference>
<dbReference type="InterPro" id="IPR011989">
    <property type="entry name" value="ARM-like"/>
</dbReference>
<dbReference type="Gene3D" id="1.25.10.10">
    <property type="entry name" value="Leucine-rich Repeat Variant"/>
    <property type="match status" value="2"/>
</dbReference>
<accession>A0AAD8LXL7</accession>
<gene>
    <name evidence="1" type="ORF">POM88_047481</name>
    <name evidence="2" type="ORF">POM88_047486</name>
</gene>
<dbReference type="GO" id="GO:0046785">
    <property type="term" value="P:microtubule polymerization"/>
    <property type="evidence" value="ECO:0007669"/>
    <property type="project" value="InterPro"/>
</dbReference>